<sequence precursor="true">MKIRRINALLLVAVFVSFLPFELAFGEGDLQRQTVMQGSIERTFYVHYPKNRHPAVPKALVFVLHGGGGADARTMANRTGMNEIADREDFMVIYPAGIDGQWNDGRGKSFRRTKDNTDVDDVGFISALIDLFVKKGEADSARIYVMGLSNGGMMTHRLGIELGKKLAAIAPVIANMPENISDQKVAMALPVLIMNCTDDPMMPWKGGHVRVLGKEYGTVLSTDKTVRYWVAAAQLPLKPETRYLDDVSRSDKCTVEVDRYSAAGRRTEVVLYRIRGGGHNLPGGNTPDRPRLLGPKCMDISGSEAIWSFFKKYSRAKRIASAGQ</sequence>
<dbReference type="STRING" id="290315.Clim_0579"/>
<evidence type="ECO:0000313" key="4">
    <source>
        <dbReference type="Proteomes" id="UP000008841"/>
    </source>
</evidence>
<dbReference type="PANTHER" id="PTHR43037:SF1">
    <property type="entry name" value="BLL1128 PROTEIN"/>
    <property type="match status" value="1"/>
</dbReference>
<accession>B3EGN2</accession>
<dbReference type="SUPFAM" id="SSF53474">
    <property type="entry name" value="alpha/beta-Hydrolases"/>
    <property type="match status" value="1"/>
</dbReference>
<dbReference type="Proteomes" id="UP000008841">
    <property type="component" value="Chromosome"/>
</dbReference>
<dbReference type="RefSeq" id="WP_012465550.1">
    <property type="nucleotide sequence ID" value="NC_010803.1"/>
</dbReference>
<reference evidence="3 4" key="1">
    <citation type="submission" date="2008-05" db="EMBL/GenBank/DDBJ databases">
        <title>Complete sequence of Chlorobium limicola DSM 245.</title>
        <authorList>
            <consortium name="US DOE Joint Genome Institute"/>
            <person name="Lucas S."/>
            <person name="Copeland A."/>
            <person name="Lapidus A."/>
            <person name="Glavina del Rio T."/>
            <person name="Dalin E."/>
            <person name="Tice H."/>
            <person name="Bruce D."/>
            <person name="Goodwin L."/>
            <person name="Pitluck S."/>
            <person name="Schmutz J."/>
            <person name="Larimer F."/>
            <person name="Land M."/>
            <person name="Hauser L."/>
            <person name="Kyrpides N."/>
            <person name="Ovchinnikova G."/>
            <person name="Zhao F."/>
            <person name="Li T."/>
            <person name="Liu Z."/>
            <person name="Overmann J."/>
            <person name="Bryant D.A."/>
            <person name="Richardson P."/>
        </authorList>
    </citation>
    <scope>NUCLEOTIDE SEQUENCE [LARGE SCALE GENOMIC DNA]</scope>
    <source>
        <strain evidence="4">DSM 245 / NBRC 103803 / 6330</strain>
    </source>
</reference>
<keyword evidence="1" id="KW-0732">Signal</keyword>
<dbReference type="HOGENOM" id="CLU_027551_4_2_10"/>
<feature type="domain" description="Phospholipase/carboxylesterase/thioesterase" evidence="2">
    <location>
        <begin position="100"/>
        <end position="205"/>
    </location>
</feature>
<evidence type="ECO:0000256" key="1">
    <source>
        <dbReference type="ARBA" id="ARBA00022729"/>
    </source>
</evidence>
<dbReference type="InterPro" id="IPR003140">
    <property type="entry name" value="PLipase/COase/thioEstase"/>
</dbReference>
<organism evidence="3 4">
    <name type="scientific">Chlorobium limicola (strain DSM 245 / NBRC 103803 / 6330)</name>
    <dbReference type="NCBI Taxonomy" id="290315"/>
    <lineage>
        <taxon>Bacteria</taxon>
        <taxon>Pseudomonadati</taxon>
        <taxon>Chlorobiota</taxon>
        <taxon>Chlorobiia</taxon>
        <taxon>Chlorobiales</taxon>
        <taxon>Chlorobiaceae</taxon>
        <taxon>Chlorobium/Pelodictyon group</taxon>
        <taxon>Chlorobium</taxon>
    </lineage>
</organism>
<gene>
    <name evidence="3" type="ordered locus">Clim_0579</name>
</gene>
<dbReference type="InterPro" id="IPR050955">
    <property type="entry name" value="Plant_Biomass_Hydrol_Est"/>
</dbReference>
<dbReference type="Gene3D" id="3.40.50.1820">
    <property type="entry name" value="alpha/beta hydrolase"/>
    <property type="match status" value="1"/>
</dbReference>
<evidence type="ECO:0000313" key="3">
    <source>
        <dbReference type="EMBL" id="ACD89669.1"/>
    </source>
</evidence>
<dbReference type="AlphaFoldDB" id="B3EGN2"/>
<dbReference type="GO" id="GO:0016787">
    <property type="term" value="F:hydrolase activity"/>
    <property type="evidence" value="ECO:0007669"/>
    <property type="project" value="InterPro"/>
</dbReference>
<dbReference type="Pfam" id="PF02230">
    <property type="entry name" value="Abhydrolase_2"/>
    <property type="match status" value="1"/>
</dbReference>
<proteinExistence type="predicted"/>
<dbReference type="EMBL" id="CP001097">
    <property type="protein sequence ID" value="ACD89669.1"/>
    <property type="molecule type" value="Genomic_DNA"/>
</dbReference>
<dbReference type="OrthoDB" id="9764953at2"/>
<evidence type="ECO:0000259" key="2">
    <source>
        <dbReference type="Pfam" id="PF02230"/>
    </source>
</evidence>
<dbReference type="KEGG" id="cli:Clim_0579"/>
<dbReference type="PANTHER" id="PTHR43037">
    <property type="entry name" value="UNNAMED PRODUCT-RELATED"/>
    <property type="match status" value="1"/>
</dbReference>
<name>B3EGN2_CHLL2</name>
<dbReference type="eggNOG" id="COG3509">
    <property type="taxonomic scope" value="Bacteria"/>
</dbReference>
<dbReference type="InterPro" id="IPR029058">
    <property type="entry name" value="AB_hydrolase_fold"/>
</dbReference>
<protein>
    <submittedName>
        <fullName evidence="3">Esterase, putative</fullName>
    </submittedName>
</protein>